<dbReference type="Pfam" id="PF00082">
    <property type="entry name" value="Peptidase_S8"/>
    <property type="match status" value="1"/>
</dbReference>
<dbReference type="InterPro" id="IPR023828">
    <property type="entry name" value="Peptidase_S8_Ser-AS"/>
</dbReference>
<dbReference type="PANTHER" id="PTHR43399:SF4">
    <property type="entry name" value="CELL WALL-ASSOCIATED PROTEASE"/>
    <property type="match status" value="1"/>
</dbReference>
<dbReference type="PROSITE" id="PS51892">
    <property type="entry name" value="SUBTILASE"/>
    <property type="match status" value="1"/>
</dbReference>
<keyword evidence="3" id="KW-0964">Secreted</keyword>
<evidence type="ECO:0000256" key="2">
    <source>
        <dbReference type="ARBA" id="ARBA00011073"/>
    </source>
</evidence>
<evidence type="ECO:0000256" key="7">
    <source>
        <dbReference type="PROSITE-ProRule" id="PRU01240"/>
    </source>
</evidence>
<dbReference type="PROSITE" id="PS00138">
    <property type="entry name" value="SUBTILASE_SER"/>
    <property type="match status" value="1"/>
</dbReference>
<dbReference type="InterPro" id="IPR022398">
    <property type="entry name" value="Peptidase_S8_His-AS"/>
</dbReference>
<evidence type="ECO:0000256" key="8">
    <source>
        <dbReference type="SAM" id="MobiDB-lite"/>
    </source>
</evidence>
<dbReference type="InterPro" id="IPR036852">
    <property type="entry name" value="Peptidase_S8/S53_dom_sf"/>
</dbReference>
<feature type="active site" description="Charge relay system" evidence="7">
    <location>
        <position position="536"/>
    </location>
</feature>
<dbReference type="GO" id="GO:0016787">
    <property type="term" value="F:hydrolase activity"/>
    <property type="evidence" value="ECO:0007669"/>
    <property type="project" value="UniProtKB-KW"/>
</dbReference>
<protein>
    <submittedName>
        <fullName evidence="10">S8 family peptidase</fullName>
        <ecNumber evidence="10">3.4.-.-</ecNumber>
    </submittedName>
</protein>
<comment type="subcellular location">
    <subcellularLocation>
        <location evidence="1">Secreted</location>
    </subcellularLocation>
</comment>
<comment type="similarity">
    <text evidence="2 7">Belongs to the peptidase S8 family.</text>
</comment>
<evidence type="ECO:0000256" key="1">
    <source>
        <dbReference type="ARBA" id="ARBA00004613"/>
    </source>
</evidence>
<dbReference type="InterPro" id="IPR051048">
    <property type="entry name" value="Peptidase_S8/S53_subtilisin"/>
</dbReference>
<feature type="region of interest" description="Disordered" evidence="8">
    <location>
        <begin position="596"/>
        <end position="633"/>
    </location>
</feature>
<dbReference type="InterPro" id="IPR000209">
    <property type="entry name" value="Peptidase_S8/S53_dom"/>
</dbReference>
<proteinExistence type="inferred from homology"/>
<sequence length="633" mass="68943">MWKYALSVLVVLAGALLLFPKGDQQTVPQALSPQAELRMKEATMTQDLERTDELCRLQCSYELRRVAGAIGQDGDSTAPKQLSALKQDHPHMEWLAAVKRGQPILPGEAVGELTEPVRTQTQSQIDQAKLRLDAGQAYQSPPLDVNGHRYFVLGEPADDGSRGVLAVVQQHILSQVADHQRKNLRLVPYPAEGRYKIESVDTDTLRDVHVDHPEENEGTSHYHKNQVVVKFNQEPTEAQFSQIRDEIGGGSMHKLGYTYVFESDKLEAQALMAYFRKWNVSYAEPHYLYLTNSSVTPAPSGPGDHTDNQVFQPNDALYRRYQWNLPQIETEAGWSITKGSENVIVGVVDTGADLTHPDLKDQLISGYNVVNRDAQPQDDVGHGTHVAGVIGALVNNNLGVAGMSWYNRIMPVKVLDATGAGSTYSVAQGIIWATDHGAKVINMSLGNYADAEFLHDAIRYAFDRDVVMIAASGNDNSERPGYPAAYPEVFAVAAVDANKTKASFSNYGDYIDVSAPGVSIASTYPHNQYAALSGTSMASPHVTALAALIRSANPGLKNTEVMQLMRDTATDLGSPGKDKYFGYGLIDVARALQAAQPKAAGQTGRQQEASSPGQARLGSSSSWSDWVRSLFGS</sequence>
<evidence type="ECO:0000256" key="5">
    <source>
        <dbReference type="ARBA" id="ARBA00022801"/>
    </source>
</evidence>
<gene>
    <name evidence="10" type="ORF">WMW72_17380</name>
</gene>
<dbReference type="PRINTS" id="PR00723">
    <property type="entry name" value="SUBTILISIN"/>
</dbReference>
<dbReference type="EMBL" id="JBBPCC010000011">
    <property type="protein sequence ID" value="MEK8129680.1"/>
    <property type="molecule type" value="Genomic_DNA"/>
</dbReference>
<dbReference type="CDD" id="cd07484">
    <property type="entry name" value="Peptidases_S8_Thermitase_like"/>
    <property type="match status" value="1"/>
</dbReference>
<evidence type="ECO:0000256" key="4">
    <source>
        <dbReference type="ARBA" id="ARBA00022670"/>
    </source>
</evidence>
<evidence type="ECO:0000256" key="6">
    <source>
        <dbReference type="ARBA" id="ARBA00022825"/>
    </source>
</evidence>
<dbReference type="InterPro" id="IPR034084">
    <property type="entry name" value="Thermitase-like_dom"/>
</dbReference>
<evidence type="ECO:0000256" key="3">
    <source>
        <dbReference type="ARBA" id="ARBA00022525"/>
    </source>
</evidence>
<dbReference type="InterPro" id="IPR015500">
    <property type="entry name" value="Peptidase_S8_subtilisin-rel"/>
</dbReference>
<dbReference type="Proteomes" id="UP001469365">
    <property type="component" value="Unassembled WGS sequence"/>
</dbReference>
<keyword evidence="5 7" id="KW-0378">Hydrolase</keyword>
<dbReference type="Gene3D" id="3.40.50.200">
    <property type="entry name" value="Peptidase S8/S53 domain"/>
    <property type="match status" value="1"/>
</dbReference>
<organism evidence="10 11">
    <name type="scientific">Paenibacillus filicis</name>
    <dbReference type="NCBI Taxonomy" id="669464"/>
    <lineage>
        <taxon>Bacteria</taxon>
        <taxon>Bacillati</taxon>
        <taxon>Bacillota</taxon>
        <taxon>Bacilli</taxon>
        <taxon>Bacillales</taxon>
        <taxon>Paenibacillaceae</taxon>
        <taxon>Paenibacillus</taxon>
    </lineage>
</organism>
<name>A0ABU9DLF0_9BACL</name>
<keyword evidence="6 7" id="KW-0720">Serine protease</keyword>
<dbReference type="RefSeq" id="WP_341416800.1">
    <property type="nucleotide sequence ID" value="NZ_JBBPCC010000011.1"/>
</dbReference>
<accession>A0ABU9DLF0</accession>
<feature type="compositionally biased region" description="Polar residues" evidence="8">
    <location>
        <begin position="603"/>
        <end position="613"/>
    </location>
</feature>
<dbReference type="SUPFAM" id="SSF52743">
    <property type="entry name" value="Subtilisin-like"/>
    <property type="match status" value="1"/>
</dbReference>
<dbReference type="PANTHER" id="PTHR43399">
    <property type="entry name" value="SUBTILISIN-RELATED"/>
    <property type="match status" value="1"/>
</dbReference>
<feature type="domain" description="Peptidase S8/S53" evidence="9">
    <location>
        <begin position="341"/>
        <end position="584"/>
    </location>
</feature>
<evidence type="ECO:0000259" key="9">
    <source>
        <dbReference type="Pfam" id="PF00082"/>
    </source>
</evidence>
<evidence type="ECO:0000313" key="10">
    <source>
        <dbReference type="EMBL" id="MEK8129680.1"/>
    </source>
</evidence>
<feature type="active site" description="Charge relay system" evidence="7">
    <location>
        <position position="382"/>
    </location>
</feature>
<dbReference type="EC" id="3.4.-.-" evidence="10"/>
<dbReference type="PROSITE" id="PS00137">
    <property type="entry name" value="SUBTILASE_HIS"/>
    <property type="match status" value="1"/>
</dbReference>
<keyword evidence="4 7" id="KW-0645">Protease</keyword>
<evidence type="ECO:0000313" key="11">
    <source>
        <dbReference type="Proteomes" id="UP001469365"/>
    </source>
</evidence>
<reference evidence="10 11" key="1">
    <citation type="submission" date="2024-04" db="EMBL/GenBank/DDBJ databases">
        <title>draft genome sequnece of Paenibacillus filicis.</title>
        <authorList>
            <person name="Kim D.-U."/>
        </authorList>
    </citation>
    <scope>NUCLEOTIDE SEQUENCE [LARGE SCALE GENOMIC DNA]</scope>
    <source>
        <strain evidence="10 11">KACC14197</strain>
    </source>
</reference>
<feature type="active site" description="Charge relay system" evidence="7">
    <location>
        <position position="349"/>
    </location>
</feature>
<comment type="caution">
    <text evidence="10">The sequence shown here is derived from an EMBL/GenBank/DDBJ whole genome shotgun (WGS) entry which is preliminary data.</text>
</comment>
<keyword evidence="11" id="KW-1185">Reference proteome</keyword>